<evidence type="ECO:0000313" key="2">
    <source>
        <dbReference type="RefSeq" id="XP_035677903.1"/>
    </source>
</evidence>
<organism evidence="1 2">
    <name type="scientific">Branchiostoma floridae</name>
    <name type="common">Florida lancelet</name>
    <name type="synonym">Amphioxus</name>
    <dbReference type="NCBI Taxonomy" id="7739"/>
    <lineage>
        <taxon>Eukaryota</taxon>
        <taxon>Metazoa</taxon>
        <taxon>Chordata</taxon>
        <taxon>Cephalochordata</taxon>
        <taxon>Leptocardii</taxon>
        <taxon>Amphioxiformes</taxon>
        <taxon>Branchiostomatidae</taxon>
        <taxon>Branchiostoma</taxon>
    </lineage>
</organism>
<dbReference type="RefSeq" id="XP_035677903.1">
    <property type="nucleotide sequence ID" value="XM_035822010.1"/>
</dbReference>
<name>A0A9J7LAF4_BRAFL</name>
<evidence type="ECO:0000313" key="1">
    <source>
        <dbReference type="Proteomes" id="UP000001554"/>
    </source>
</evidence>
<keyword evidence="1" id="KW-1185">Reference proteome</keyword>
<gene>
    <name evidence="2" type="primary">LOC118416770</name>
</gene>
<dbReference type="Proteomes" id="UP000001554">
    <property type="component" value="Chromosome 5"/>
</dbReference>
<dbReference type="KEGG" id="bfo:118416770"/>
<reference evidence="2" key="2">
    <citation type="submission" date="2025-08" db="UniProtKB">
        <authorList>
            <consortium name="RefSeq"/>
        </authorList>
    </citation>
    <scope>IDENTIFICATION</scope>
    <source>
        <strain evidence="2">S238N-H82</strain>
        <tissue evidence="2">Testes</tissue>
    </source>
</reference>
<proteinExistence type="predicted"/>
<dbReference type="GeneID" id="118416770"/>
<reference evidence="1" key="1">
    <citation type="journal article" date="2020" name="Nat. Ecol. Evol.">
        <title>Deeply conserved synteny resolves early events in vertebrate evolution.</title>
        <authorList>
            <person name="Simakov O."/>
            <person name="Marletaz F."/>
            <person name="Yue J.X."/>
            <person name="O'Connell B."/>
            <person name="Jenkins J."/>
            <person name="Brandt A."/>
            <person name="Calef R."/>
            <person name="Tung C.H."/>
            <person name="Huang T.K."/>
            <person name="Schmutz J."/>
            <person name="Satoh N."/>
            <person name="Yu J.K."/>
            <person name="Putnam N.H."/>
            <person name="Green R.E."/>
            <person name="Rokhsar D.S."/>
        </authorList>
    </citation>
    <scope>NUCLEOTIDE SEQUENCE [LARGE SCALE GENOMIC DNA]</scope>
    <source>
        <strain evidence="1">S238N-H82</strain>
    </source>
</reference>
<accession>A0A9J7LAF4</accession>
<dbReference type="AlphaFoldDB" id="A0A9J7LAF4"/>
<sequence length="129" mass="15316">MRIDPDEKERAGDHRFVGPVETLYRGTALLGKRLRTEAKLLQFFYKIVENPERQNVPEFREKSFLVDSQNNKVYFCNYARRRKGLNACFSHDENSKSEHENWRGMGHESNSLISHPFRFCRSFANCLNW</sequence>
<protein>
    <submittedName>
        <fullName evidence="2">Uncharacterized protein LOC118416770</fullName>
    </submittedName>
</protein>